<evidence type="ECO:0000313" key="1">
    <source>
        <dbReference type="Proteomes" id="UP000887579"/>
    </source>
</evidence>
<protein>
    <submittedName>
        <fullName evidence="2">Uncharacterized protein</fullName>
    </submittedName>
</protein>
<reference evidence="2" key="1">
    <citation type="submission" date="2022-11" db="UniProtKB">
        <authorList>
            <consortium name="WormBaseParasite"/>
        </authorList>
    </citation>
    <scope>IDENTIFICATION</scope>
</reference>
<accession>A0AC34FEW6</accession>
<name>A0AC34FEW6_9BILA</name>
<dbReference type="WBParaSite" id="ES5_v2.g15559.t1">
    <property type="protein sequence ID" value="ES5_v2.g15559.t1"/>
    <property type="gene ID" value="ES5_v2.g15559"/>
</dbReference>
<proteinExistence type="predicted"/>
<dbReference type="Proteomes" id="UP000887579">
    <property type="component" value="Unplaced"/>
</dbReference>
<sequence>MTTKNYNIFSKEKKNVVFDNSLLPNSGTKYNNFNLNQNTQECFGYNSVSLKNARSPLKRNNASKLKDDYGTHYTKDDFKWRDKSNKTFHPSTFELRGDNFQENQKLLKENKRSLTNSSTLSLHIAAYENAVEGCNFDEQNDFQKSINLKQDFINKKWKNAKQLFADTSPNLNVCFKHFY</sequence>
<evidence type="ECO:0000313" key="2">
    <source>
        <dbReference type="WBParaSite" id="ES5_v2.g15559.t1"/>
    </source>
</evidence>
<organism evidence="1 2">
    <name type="scientific">Panagrolaimus sp. ES5</name>
    <dbReference type="NCBI Taxonomy" id="591445"/>
    <lineage>
        <taxon>Eukaryota</taxon>
        <taxon>Metazoa</taxon>
        <taxon>Ecdysozoa</taxon>
        <taxon>Nematoda</taxon>
        <taxon>Chromadorea</taxon>
        <taxon>Rhabditida</taxon>
        <taxon>Tylenchina</taxon>
        <taxon>Panagrolaimomorpha</taxon>
        <taxon>Panagrolaimoidea</taxon>
        <taxon>Panagrolaimidae</taxon>
        <taxon>Panagrolaimus</taxon>
    </lineage>
</organism>